<dbReference type="KEGG" id="mmob:F6R98_06570"/>
<dbReference type="EMBL" id="CP044205">
    <property type="protein sequence ID" value="QFY42332.1"/>
    <property type="molecule type" value="Genomic_DNA"/>
</dbReference>
<name>A0A5Q0BGR8_9GAMM</name>
<evidence type="ECO:0000313" key="3">
    <source>
        <dbReference type="Proteomes" id="UP000325755"/>
    </source>
</evidence>
<dbReference type="AlphaFoldDB" id="A0A5Q0BGR8"/>
<feature type="compositionally biased region" description="Basic and acidic residues" evidence="1">
    <location>
        <begin position="39"/>
        <end position="53"/>
    </location>
</feature>
<evidence type="ECO:0000256" key="1">
    <source>
        <dbReference type="SAM" id="MobiDB-lite"/>
    </source>
</evidence>
<organism evidence="2 3">
    <name type="scientific">Candidatus Methylospira mobilis</name>
    <dbReference type="NCBI Taxonomy" id="1808979"/>
    <lineage>
        <taxon>Bacteria</taxon>
        <taxon>Pseudomonadati</taxon>
        <taxon>Pseudomonadota</taxon>
        <taxon>Gammaproteobacteria</taxon>
        <taxon>Methylococcales</taxon>
        <taxon>Methylococcaceae</taxon>
        <taxon>Candidatus Methylospira</taxon>
    </lineage>
</organism>
<gene>
    <name evidence="2" type="ORF">F6R98_06570</name>
</gene>
<evidence type="ECO:0000313" key="2">
    <source>
        <dbReference type="EMBL" id="QFY42332.1"/>
    </source>
</evidence>
<dbReference type="RefSeq" id="WP_153248311.1">
    <property type="nucleotide sequence ID" value="NZ_CP044205.1"/>
</dbReference>
<protein>
    <submittedName>
        <fullName evidence="2">Uncharacterized protein</fullName>
    </submittedName>
</protein>
<dbReference type="Proteomes" id="UP000325755">
    <property type="component" value="Chromosome"/>
</dbReference>
<feature type="compositionally biased region" description="Basic and acidic residues" evidence="1">
    <location>
        <begin position="18"/>
        <end position="28"/>
    </location>
</feature>
<accession>A0A5Q0BGR8</accession>
<sequence>MNMKSFEKAVYRIRKERRDKGECEKVKATTDMSGGLTYHESDNKHAKQTDGARPRLGTTSKPKKFVHNPTPRDGILD</sequence>
<keyword evidence="3" id="KW-1185">Reference proteome</keyword>
<reference evidence="2 3" key="1">
    <citation type="submission" date="2019-09" db="EMBL/GenBank/DDBJ databases">
        <title>Ecophysiology of the spiral-shaped methanotroph Methylospira mobilis as revealed by the complete genome sequence.</title>
        <authorList>
            <person name="Oshkin I.Y."/>
            <person name="Dedysh S.N."/>
            <person name="Miroshnikov K."/>
            <person name="Danilova O.V."/>
            <person name="Hakobyan A."/>
            <person name="Liesack W."/>
        </authorList>
    </citation>
    <scope>NUCLEOTIDE SEQUENCE [LARGE SCALE GENOMIC DNA]</scope>
    <source>
        <strain evidence="2 3">Shm1</strain>
    </source>
</reference>
<feature type="region of interest" description="Disordered" evidence="1">
    <location>
        <begin position="18"/>
        <end position="77"/>
    </location>
</feature>
<dbReference type="InParanoid" id="A0A5Q0BGR8"/>
<proteinExistence type="predicted"/>